<feature type="region of interest" description="Disordered" evidence="1">
    <location>
        <begin position="1"/>
        <end position="23"/>
    </location>
</feature>
<dbReference type="Proteomes" id="UP000688947">
    <property type="component" value="Unassembled WGS sequence"/>
</dbReference>
<sequence length="81" mass="9573">MDRSASQKWRNLPRQTRISTHRKPRASTYHCGILPKDVLCWLLERLTFNSSCAQTVKSNATYSWLIDCHNCHACHRFPKYH</sequence>
<feature type="compositionally biased region" description="Polar residues" evidence="1">
    <location>
        <begin position="1"/>
        <end position="18"/>
    </location>
</feature>
<protein>
    <submittedName>
        <fullName evidence="2">Uncharacterized protein</fullName>
    </submittedName>
</protein>
<name>A0A8T1U3X8_9STRA</name>
<accession>A0A8T1U3X8</accession>
<organism evidence="2 3">
    <name type="scientific">Phytophthora cactorum</name>
    <dbReference type="NCBI Taxonomy" id="29920"/>
    <lineage>
        <taxon>Eukaryota</taxon>
        <taxon>Sar</taxon>
        <taxon>Stramenopiles</taxon>
        <taxon>Oomycota</taxon>
        <taxon>Peronosporomycetes</taxon>
        <taxon>Peronosporales</taxon>
        <taxon>Peronosporaceae</taxon>
        <taxon>Phytophthora</taxon>
    </lineage>
</organism>
<gene>
    <name evidence="2" type="ORF">JG687_00012568</name>
</gene>
<proteinExistence type="predicted"/>
<reference evidence="2" key="1">
    <citation type="submission" date="2021-01" db="EMBL/GenBank/DDBJ databases">
        <title>Phytophthora aleatoria, a newly-described species from Pinus radiata is distinct from Phytophthora cactorum isolates based on comparative genomics.</title>
        <authorList>
            <person name="Mcdougal R."/>
            <person name="Panda P."/>
            <person name="Williams N."/>
            <person name="Studholme D.J."/>
        </authorList>
    </citation>
    <scope>NUCLEOTIDE SEQUENCE</scope>
    <source>
        <strain evidence="2">NZFS 3830</strain>
    </source>
</reference>
<evidence type="ECO:0000313" key="2">
    <source>
        <dbReference type="EMBL" id="KAG6953129.1"/>
    </source>
</evidence>
<evidence type="ECO:0000256" key="1">
    <source>
        <dbReference type="SAM" id="MobiDB-lite"/>
    </source>
</evidence>
<comment type="caution">
    <text evidence="2">The sequence shown here is derived from an EMBL/GenBank/DDBJ whole genome shotgun (WGS) entry which is preliminary data.</text>
</comment>
<dbReference type="EMBL" id="JAENGZ010000854">
    <property type="protein sequence ID" value="KAG6953129.1"/>
    <property type="molecule type" value="Genomic_DNA"/>
</dbReference>
<dbReference type="AlphaFoldDB" id="A0A8T1U3X8"/>
<evidence type="ECO:0000313" key="3">
    <source>
        <dbReference type="Proteomes" id="UP000688947"/>
    </source>
</evidence>